<feature type="compositionally biased region" description="Polar residues" evidence="1">
    <location>
        <begin position="8"/>
        <end position="21"/>
    </location>
</feature>
<feature type="region of interest" description="Disordered" evidence="1">
    <location>
        <begin position="1"/>
        <end position="26"/>
    </location>
</feature>
<dbReference type="PROSITE" id="PS00028">
    <property type="entry name" value="ZINC_FINGER_C2H2_1"/>
    <property type="match status" value="1"/>
</dbReference>
<feature type="region of interest" description="Disordered" evidence="1">
    <location>
        <begin position="190"/>
        <end position="251"/>
    </location>
</feature>
<evidence type="ECO:0000313" key="3">
    <source>
        <dbReference type="EMBL" id="KAF9517105.1"/>
    </source>
</evidence>
<name>A0A9P6E0J0_9AGAM</name>
<gene>
    <name evidence="3" type="ORF">BS47DRAFT_1483530</name>
</gene>
<accession>A0A9P6E0J0</accession>
<dbReference type="InterPro" id="IPR039258">
    <property type="entry name" value="ZNF511"/>
</dbReference>
<protein>
    <recommendedName>
        <fullName evidence="2">C2H2-type domain-containing protein</fullName>
    </recommendedName>
</protein>
<evidence type="ECO:0000259" key="2">
    <source>
        <dbReference type="PROSITE" id="PS00028"/>
    </source>
</evidence>
<dbReference type="Proteomes" id="UP000886523">
    <property type="component" value="Unassembled WGS sequence"/>
</dbReference>
<proteinExistence type="predicted"/>
<reference evidence="3" key="1">
    <citation type="journal article" date="2020" name="Nat. Commun.">
        <title>Large-scale genome sequencing of mycorrhizal fungi provides insights into the early evolution of symbiotic traits.</title>
        <authorList>
            <person name="Miyauchi S."/>
            <person name="Kiss E."/>
            <person name="Kuo A."/>
            <person name="Drula E."/>
            <person name="Kohler A."/>
            <person name="Sanchez-Garcia M."/>
            <person name="Morin E."/>
            <person name="Andreopoulos B."/>
            <person name="Barry K.W."/>
            <person name="Bonito G."/>
            <person name="Buee M."/>
            <person name="Carver A."/>
            <person name="Chen C."/>
            <person name="Cichocki N."/>
            <person name="Clum A."/>
            <person name="Culley D."/>
            <person name="Crous P.W."/>
            <person name="Fauchery L."/>
            <person name="Girlanda M."/>
            <person name="Hayes R.D."/>
            <person name="Keri Z."/>
            <person name="LaButti K."/>
            <person name="Lipzen A."/>
            <person name="Lombard V."/>
            <person name="Magnuson J."/>
            <person name="Maillard F."/>
            <person name="Murat C."/>
            <person name="Nolan M."/>
            <person name="Ohm R.A."/>
            <person name="Pangilinan J."/>
            <person name="Pereira M.F."/>
            <person name="Perotto S."/>
            <person name="Peter M."/>
            <person name="Pfister S."/>
            <person name="Riley R."/>
            <person name="Sitrit Y."/>
            <person name="Stielow J.B."/>
            <person name="Szollosi G."/>
            <person name="Zifcakova L."/>
            <person name="Stursova M."/>
            <person name="Spatafora J.W."/>
            <person name="Tedersoo L."/>
            <person name="Vaario L.M."/>
            <person name="Yamada A."/>
            <person name="Yan M."/>
            <person name="Wang P."/>
            <person name="Xu J."/>
            <person name="Bruns T."/>
            <person name="Baldrian P."/>
            <person name="Vilgalys R."/>
            <person name="Dunand C."/>
            <person name="Henrissat B."/>
            <person name="Grigoriev I.V."/>
            <person name="Hibbett D."/>
            <person name="Nagy L.G."/>
            <person name="Martin F.M."/>
        </authorList>
    </citation>
    <scope>NUCLEOTIDE SEQUENCE</scope>
    <source>
        <strain evidence="3">UP504</strain>
    </source>
</reference>
<evidence type="ECO:0000313" key="4">
    <source>
        <dbReference type="Proteomes" id="UP000886523"/>
    </source>
</evidence>
<keyword evidence="4" id="KW-1185">Reference proteome</keyword>
<sequence length="280" mass="31154">MKRRRDSSPSAVPQNTSNSTDDFVGYSHPGVSKLRRAFSEPPESHTTAELGGALTCTLAPTCSRPNRPTVVRNSQEMERHYALYHTFVCSTAEGCCSVFPDARFLALHQTECHDPLTAIRKDRGEKTFECFLDSCARKFLTPKARRLHLISAHGYAKEFFFAITNKGIGGLMRKWGEGVSLIRGEWQGRDGVADEEVSRETVPNSVDPPFIRNPPPHLDKVYSTPPATKRPPHPPRTEGRTPNQTALPKLDTLSLVPTSIRFGRGAKQRGFAPRPAKDVY</sequence>
<evidence type="ECO:0000256" key="1">
    <source>
        <dbReference type="SAM" id="MobiDB-lite"/>
    </source>
</evidence>
<feature type="compositionally biased region" description="Basic and acidic residues" evidence="1">
    <location>
        <begin position="190"/>
        <end position="199"/>
    </location>
</feature>
<dbReference type="PANTHER" id="PTHR21354">
    <property type="entry name" value="ZINC FINGER PROTEIN 511"/>
    <property type="match status" value="1"/>
</dbReference>
<organism evidence="3 4">
    <name type="scientific">Hydnum rufescens UP504</name>
    <dbReference type="NCBI Taxonomy" id="1448309"/>
    <lineage>
        <taxon>Eukaryota</taxon>
        <taxon>Fungi</taxon>
        <taxon>Dikarya</taxon>
        <taxon>Basidiomycota</taxon>
        <taxon>Agaricomycotina</taxon>
        <taxon>Agaricomycetes</taxon>
        <taxon>Cantharellales</taxon>
        <taxon>Hydnaceae</taxon>
        <taxon>Hydnum</taxon>
    </lineage>
</organism>
<feature type="domain" description="C2H2-type" evidence="2">
    <location>
        <begin position="130"/>
        <end position="153"/>
    </location>
</feature>
<comment type="caution">
    <text evidence="3">The sequence shown here is derived from an EMBL/GenBank/DDBJ whole genome shotgun (WGS) entry which is preliminary data.</text>
</comment>
<dbReference type="PANTHER" id="PTHR21354:SF0">
    <property type="entry name" value="ZINC FINGER PROTEIN 511"/>
    <property type="match status" value="1"/>
</dbReference>
<dbReference type="OrthoDB" id="18440at2759"/>
<dbReference type="InterPro" id="IPR013087">
    <property type="entry name" value="Znf_C2H2_type"/>
</dbReference>
<dbReference type="AlphaFoldDB" id="A0A9P6E0J0"/>
<dbReference type="EMBL" id="MU128934">
    <property type="protein sequence ID" value="KAF9517105.1"/>
    <property type="molecule type" value="Genomic_DNA"/>
</dbReference>